<dbReference type="GO" id="GO:0003964">
    <property type="term" value="F:RNA-directed DNA polymerase activity"/>
    <property type="evidence" value="ECO:0007669"/>
    <property type="project" value="UniProtKB-KW"/>
</dbReference>
<dbReference type="GO" id="GO:0015074">
    <property type="term" value="P:DNA integration"/>
    <property type="evidence" value="ECO:0007669"/>
    <property type="project" value="UniProtKB-KW"/>
</dbReference>
<dbReference type="PANTHER" id="PTHR42648">
    <property type="entry name" value="TRANSPOSASE, PUTATIVE-RELATED"/>
    <property type="match status" value="1"/>
</dbReference>
<reference evidence="12" key="1">
    <citation type="submission" date="2016-04" db="EMBL/GenBank/DDBJ databases">
        <title>Cephalotus genome sequencing.</title>
        <authorList>
            <person name="Fukushima K."/>
            <person name="Hasebe M."/>
            <person name="Fang X."/>
        </authorList>
    </citation>
    <scope>NUCLEOTIDE SEQUENCE [LARGE SCALE GENOMIC DNA]</scope>
    <source>
        <strain evidence="12">cv. St1</strain>
    </source>
</reference>
<dbReference type="EMBL" id="BDDD01000201">
    <property type="protein sequence ID" value="GAV61480.1"/>
    <property type="molecule type" value="Genomic_DNA"/>
</dbReference>
<dbReference type="InterPro" id="IPR036397">
    <property type="entry name" value="RNaseH_sf"/>
</dbReference>
<dbReference type="InterPro" id="IPR057670">
    <property type="entry name" value="SH3_retrovirus"/>
</dbReference>
<keyword evidence="8" id="KW-0808">Transferase</keyword>
<name>A0A1Q3B0J0_CEPFO</name>
<evidence type="ECO:0000256" key="3">
    <source>
        <dbReference type="ARBA" id="ARBA00022759"/>
    </source>
</evidence>
<keyword evidence="12" id="KW-1185">Reference proteome</keyword>
<evidence type="ECO:0000313" key="12">
    <source>
        <dbReference type="Proteomes" id="UP000187406"/>
    </source>
</evidence>
<organism evidence="11 12">
    <name type="scientific">Cephalotus follicularis</name>
    <name type="common">Albany pitcher plant</name>
    <dbReference type="NCBI Taxonomy" id="3775"/>
    <lineage>
        <taxon>Eukaryota</taxon>
        <taxon>Viridiplantae</taxon>
        <taxon>Streptophyta</taxon>
        <taxon>Embryophyta</taxon>
        <taxon>Tracheophyta</taxon>
        <taxon>Spermatophyta</taxon>
        <taxon>Magnoliopsida</taxon>
        <taxon>eudicotyledons</taxon>
        <taxon>Gunneridae</taxon>
        <taxon>Pentapetalae</taxon>
        <taxon>rosids</taxon>
        <taxon>fabids</taxon>
        <taxon>Oxalidales</taxon>
        <taxon>Cephalotaceae</taxon>
        <taxon>Cephalotus</taxon>
    </lineage>
</organism>
<keyword evidence="3" id="KW-0255">Endonuclease</keyword>
<keyword evidence="1" id="KW-0540">Nuclease</keyword>
<evidence type="ECO:0000256" key="7">
    <source>
        <dbReference type="ARBA" id="ARBA00022918"/>
    </source>
</evidence>
<evidence type="ECO:0000256" key="2">
    <source>
        <dbReference type="ARBA" id="ARBA00022723"/>
    </source>
</evidence>
<feature type="non-terminal residue" evidence="11">
    <location>
        <position position="1"/>
    </location>
</feature>
<dbReference type="Pfam" id="PF25597">
    <property type="entry name" value="SH3_retrovirus"/>
    <property type="match status" value="1"/>
</dbReference>
<keyword evidence="7" id="KW-0695">RNA-directed DNA polymerase</keyword>
<evidence type="ECO:0000256" key="8">
    <source>
        <dbReference type="ARBA" id="ARBA00022932"/>
    </source>
</evidence>
<dbReference type="SUPFAM" id="SSF53098">
    <property type="entry name" value="Ribonuclease H-like"/>
    <property type="match status" value="1"/>
</dbReference>
<dbReference type="AlphaFoldDB" id="A0A1Q3B0J0"/>
<evidence type="ECO:0000256" key="6">
    <source>
        <dbReference type="ARBA" id="ARBA00022908"/>
    </source>
</evidence>
<dbReference type="GO" id="GO:0046872">
    <property type="term" value="F:metal ion binding"/>
    <property type="evidence" value="ECO:0007669"/>
    <property type="project" value="UniProtKB-KW"/>
</dbReference>
<evidence type="ECO:0000256" key="1">
    <source>
        <dbReference type="ARBA" id="ARBA00022722"/>
    </source>
</evidence>
<dbReference type="GO" id="GO:0003887">
    <property type="term" value="F:DNA-directed DNA polymerase activity"/>
    <property type="evidence" value="ECO:0007669"/>
    <property type="project" value="UniProtKB-KW"/>
</dbReference>
<keyword evidence="6" id="KW-0229">DNA integration</keyword>
<dbReference type="GO" id="GO:0004519">
    <property type="term" value="F:endonuclease activity"/>
    <property type="evidence" value="ECO:0007669"/>
    <property type="project" value="UniProtKB-KW"/>
</dbReference>
<evidence type="ECO:0000313" key="11">
    <source>
        <dbReference type="EMBL" id="GAV61480.1"/>
    </source>
</evidence>
<keyword evidence="8" id="KW-0239">DNA-directed DNA polymerase</keyword>
<evidence type="ECO:0000256" key="4">
    <source>
        <dbReference type="ARBA" id="ARBA00022801"/>
    </source>
</evidence>
<evidence type="ECO:0000259" key="10">
    <source>
        <dbReference type="Pfam" id="PF25597"/>
    </source>
</evidence>
<keyword evidence="8" id="KW-0548">Nucleotidyltransferase</keyword>
<keyword evidence="9" id="KW-0233">DNA recombination</keyword>
<dbReference type="InterPro" id="IPR039537">
    <property type="entry name" value="Retrotran_Ty1/copia-like"/>
</dbReference>
<dbReference type="GO" id="GO:0016787">
    <property type="term" value="F:hydrolase activity"/>
    <property type="evidence" value="ECO:0007669"/>
    <property type="project" value="UniProtKB-KW"/>
</dbReference>
<dbReference type="PANTHER" id="PTHR42648:SF11">
    <property type="entry name" value="TRANSPOSON TY4-P GAG-POL POLYPROTEIN"/>
    <property type="match status" value="1"/>
</dbReference>
<feature type="domain" description="Retroviral polymerase SH3-like" evidence="10">
    <location>
        <begin position="65"/>
        <end position="122"/>
    </location>
</feature>
<accession>A0A1Q3B0J0</accession>
<dbReference type="InterPro" id="IPR012337">
    <property type="entry name" value="RNaseH-like_sf"/>
</dbReference>
<comment type="caution">
    <text evidence="11">The sequence shown here is derived from an EMBL/GenBank/DDBJ whole genome shotgun (WGS) entry which is preliminary data.</text>
</comment>
<evidence type="ECO:0000256" key="5">
    <source>
        <dbReference type="ARBA" id="ARBA00022842"/>
    </source>
</evidence>
<evidence type="ECO:0000256" key="9">
    <source>
        <dbReference type="ARBA" id="ARBA00023172"/>
    </source>
</evidence>
<keyword evidence="5" id="KW-0460">Magnesium</keyword>
<dbReference type="Proteomes" id="UP000187406">
    <property type="component" value="Unassembled WGS sequence"/>
</dbReference>
<gene>
    <name evidence="11" type="ORF">CFOL_v3_05007</name>
</gene>
<dbReference type="InParanoid" id="A0A1Q3B0J0"/>
<keyword evidence="2" id="KW-0479">Metal-binding</keyword>
<protein>
    <recommendedName>
        <fullName evidence="10">Retroviral polymerase SH3-like domain-containing protein</fullName>
    </recommendedName>
</protein>
<dbReference type="OrthoDB" id="1750395at2759"/>
<proteinExistence type="predicted"/>
<sequence>NRTLEEMGRTMFCENKLPKYLWAEVVNTSYYIINRVMIRSILKKTPYELFNERKPNVSHLRPFGCKVFILNNVKDNLGKFDANSDEGIFLGYSLNSKAYRVFNKRTLIIEESIHVLFEESNSALRKGDDVDDVGIVDQLEGLDISKVDDEVDKVEEEGVHEEEIQPTQVTKEPIARRKREYVKDNKVIDNPTKGVRTRSSLREYCYNVAFISNIEPKNIFDALKDDFWIVTMQDELNQFEKSVGP</sequence>
<dbReference type="GO" id="GO:0003676">
    <property type="term" value="F:nucleic acid binding"/>
    <property type="evidence" value="ECO:0007669"/>
    <property type="project" value="InterPro"/>
</dbReference>
<keyword evidence="4" id="KW-0378">Hydrolase</keyword>
<dbReference type="GO" id="GO:0006310">
    <property type="term" value="P:DNA recombination"/>
    <property type="evidence" value="ECO:0007669"/>
    <property type="project" value="UniProtKB-KW"/>
</dbReference>
<dbReference type="Gene3D" id="3.30.420.10">
    <property type="entry name" value="Ribonuclease H-like superfamily/Ribonuclease H"/>
    <property type="match status" value="1"/>
</dbReference>